<dbReference type="Proteomes" id="UP000017944">
    <property type="component" value="Unassembled WGS sequence"/>
</dbReference>
<dbReference type="GO" id="GO:0005576">
    <property type="term" value="C:extracellular region"/>
    <property type="evidence" value="ECO:0007669"/>
    <property type="project" value="UniProtKB-SubCell"/>
</dbReference>
<comment type="caution">
    <text evidence="10">The sequence shown here is derived from an EMBL/GenBank/DDBJ whole genome shotgun (WGS) entry which is preliminary data.</text>
</comment>
<dbReference type="InterPro" id="IPR036770">
    <property type="entry name" value="Ankyrin_rpt-contain_sf"/>
</dbReference>
<dbReference type="EMBL" id="AXUT01000304">
    <property type="protein sequence ID" value="ESU77814.1"/>
    <property type="molecule type" value="Genomic_DNA"/>
</dbReference>
<dbReference type="GO" id="GO:0090729">
    <property type="term" value="F:toxin activity"/>
    <property type="evidence" value="ECO:0007669"/>
    <property type="project" value="UniProtKB-KW"/>
</dbReference>
<keyword evidence="6" id="KW-0040">ANK repeat</keyword>
<dbReference type="PATRIC" id="fig|1401327.3.peg.3116"/>
<protein>
    <submittedName>
        <fullName evidence="10">OspC family protein</fullName>
    </submittedName>
</protein>
<comment type="similarity">
    <text evidence="8">Belongs to the OspC family.</text>
</comment>
<dbReference type="Pfam" id="PF06128">
    <property type="entry name" value="Shigella_OspC"/>
    <property type="match status" value="1"/>
</dbReference>
<keyword evidence="7" id="KW-0456">Lyase</keyword>
<keyword evidence="3" id="KW-0800">Toxin</keyword>
<dbReference type="SUPFAM" id="SSF48403">
    <property type="entry name" value="Ankyrin repeat"/>
    <property type="match status" value="1"/>
</dbReference>
<accession>A0A090NDU3</accession>
<sequence>MNISEILNSSNTQCNIDSMDNRLHTLFPKVTSVRNAAQQTMPDEKCLKDSANIIKDFFRKTIAAQSYSRMFSQGSNFKSLNIAIDAPSDAKASFKAIEHLDRLSKHYISEIRKKLHPLSAKELNLLSLIINSDLIFRHQSNSDLSDKILNIKSFNKIQSEGICTNRNTYADDIKKIANHDFVFFGVEISSHQKKHPLNTKHHTVDFGANAYMIEHSSPYGYMTLTDHFDNVIPFAQYHEHQSFLDKFSEVNEEVSRYVHGSKGIIDVPIFNTKDMKLGLGLYLIDFIRKSEDQSFKEFCYEKNLSPVDLDRIINFVFQPEYHIPRMVSTENFKKVKIREISLEEAVTASNYEEINKQVTNKKIALQALFFSITNKKEDVALYILSNFEITKQDVISIKHELYDIEYLLSAHNSSCKVLEYFINKGLVDVNTKFKKTNSGDCMLDNAIKYENAEMIKLLLKYGATSDNKYI</sequence>
<evidence type="ECO:0000313" key="11">
    <source>
        <dbReference type="Proteomes" id="UP000017944"/>
    </source>
</evidence>
<keyword evidence="5" id="KW-0843">Virulence</keyword>
<organism evidence="10 11">
    <name type="scientific">Shigella dysenteriae WRSd3</name>
    <dbReference type="NCBI Taxonomy" id="1401327"/>
    <lineage>
        <taxon>Bacteria</taxon>
        <taxon>Pseudomonadati</taxon>
        <taxon>Pseudomonadota</taxon>
        <taxon>Gammaproteobacteria</taxon>
        <taxon>Enterobacterales</taxon>
        <taxon>Enterobacteriaceae</taxon>
        <taxon>Shigella</taxon>
    </lineage>
</organism>
<evidence type="ECO:0000256" key="8">
    <source>
        <dbReference type="ARBA" id="ARBA00029451"/>
    </source>
</evidence>
<keyword evidence="4" id="KW-0677">Repeat</keyword>
<proteinExistence type="inferred from homology"/>
<keyword evidence="2" id="KW-0964">Secreted</keyword>
<dbReference type="Gene3D" id="1.25.40.20">
    <property type="entry name" value="Ankyrin repeat-containing domain"/>
    <property type="match status" value="1"/>
</dbReference>
<comment type="subcellular location">
    <subcellularLocation>
        <location evidence="1">Secreted</location>
    </subcellularLocation>
</comment>
<comment type="catalytic activity">
    <reaction evidence="9">
        <text>L-arginyl-[protein] + NAD(+) = ADP-riboxanated L-argininyl-[protein] + nicotinamide + NH4(+) + H(+)</text>
        <dbReference type="Rhea" id="RHEA:69500"/>
        <dbReference type="Rhea" id="RHEA-COMP:10532"/>
        <dbReference type="Rhea" id="RHEA-COMP:17719"/>
        <dbReference type="ChEBI" id="CHEBI:15378"/>
        <dbReference type="ChEBI" id="CHEBI:17154"/>
        <dbReference type="ChEBI" id="CHEBI:28938"/>
        <dbReference type="ChEBI" id="CHEBI:29965"/>
        <dbReference type="ChEBI" id="CHEBI:57540"/>
        <dbReference type="ChEBI" id="CHEBI:184300"/>
    </reaction>
    <physiologicalReaction direction="left-to-right" evidence="9">
        <dbReference type="Rhea" id="RHEA:69501"/>
    </physiologicalReaction>
</comment>
<evidence type="ECO:0000313" key="10">
    <source>
        <dbReference type="EMBL" id="ESU77814.1"/>
    </source>
</evidence>
<reference evidence="10 11" key="1">
    <citation type="submission" date="2013-10" db="EMBL/GenBank/DDBJ databases">
        <title>Draft genomes and the virulence plasmids of Sd1617 vaccine constructs: WRSd3 and WRSd5.</title>
        <authorList>
            <person name="Aksomboon Vongsawan A."/>
            <person name="Venkatesan M.M."/>
            <person name="Vaisvil B."/>
            <person name="Emel G."/>
            <person name="Kepatral V."/>
            <person name="Sethabutr O."/>
            <person name="Serichantalergs O."/>
            <person name="Mason C."/>
        </authorList>
    </citation>
    <scope>NUCLEOTIDE SEQUENCE [LARGE SCALE GENOMIC DNA]</scope>
    <source>
        <strain evidence="10 11">WRSd3</strain>
    </source>
</reference>
<dbReference type="InterPro" id="IPR010366">
    <property type="entry name" value="OspC1-4"/>
</dbReference>
<evidence type="ECO:0000256" key="1">
    <source>
        <dbReference type="ARBA" id="ARBA00004613"/>
    </source>
</evidence>
<evidence type="ECO:0000256" key="6">
    <source>
        <dbReference type="ARBA" id="ARBA00023043"/>
    </source>
</evidence>
<name>A0A090NDU3_SHIDY</name>
<dbReference type="AlphaFoldDB" id="A0A090NDU3"/>
<gene>
    <name evidence="10" type="ORF">WRSd3_03370</name>
</gene>
<evidence type="ECO:0000256" key="9">
    <source>
        <dbReference type="ARBA" id="ARBA00047641"/>
    </source>
</evidence>
<evidence type="ECO:0000256" key="3">
    <source>
        <dbReference type="ARBA" id="ARBA00022656"/>
    </source>
</evidence>
<evidence type="ECO:0000256" key="2">
    <source>
        <dbReference type="ARBA" id="ARBA00022525"/>
    </source>
</evidence>
<evidence type="ECO:0000256" key="4">
    <source>
        <dbReference type="ARBA" id="ARBA00022737"/>
    </source>
</evidence>
<dbReference type="RefSeq" id="WP_011379035.1">
    <property type="nucleotide sequence ID" value="NZ_AXUT01000304.1"/>
</dbReference>
<dbReference type="GO" id="GO:0140740">
    <property type="term" value="F:ADP-riboxanase activity"/>
    <property type="evidence" value="ECO:0007669"/>
    <property type="project" value="UniProtKB-ARBA"/>
</dbReference>
<evidence type="ECO:0000256" key="5">
    <source>
        <dbReference type="ARBA" id="ARBA00023026"/>
    </source>
</evidence>
<evidence type="ECO:0000256" key="7">
    <source>
        <dbReference type="ARBA" id="ARBA00023239"/>
    </source>
</evidence>